<dbReference type="Pfam" id="PF17770">
    <property type="entry name" value="RNase_J_C"/>
    <property type="match status" value="1"/>
</dbReference>
<dbReference type="GO" id="GO:0003723">
    <property type="term" value="F:RNA binding"/>
    <property type="evidence" value="ECO:0007669"/>
    <property type="project" value="UniProtKB-KW"/>
</dbReference>
<keyword evidence="4" id="KW-0862">Zinc</keyword>
<dbReference type="AlphaFoldDB" id="A0A918VEP8"/>
<dbReference type="Pfam" id="PF22505">
    <property type="entry name" value="RNase_J_b_CASP"/>
    <property type="match status" value="1"/>
</dbReference>
<keyword evidence="6" id="KW-0694">RNA-binding</keyword>
<dbReference type="SUPFAM" id="SSF56281">
    <property type="entry name" value="Metallo-hydrolase/oxidoreductase"/>
    <property type="match status" value="1"/>
</dbReference>
<proteinExistence type="predicted"/>
<evidence type="ECO:0000313" key="8">
    <source>
        <dbReference type="EMBL" id="GGZ95454.1"/>
    </source>
</evidence>
<evidence type="ECO:0000259" key="7">
    <source>
        <dbReference type="SMART" id="SM00849"/>
    </source>
</evidence>
<keyword evidence="9" id="KW-1185">Reference proteome</keyword>
<protein>
    <submittedName>
        <fullName evidence="8">MBL fold hydrolase</fullName>
    </submittedName>
</protein>
<reference evidence="8" key="1">
    <citation type="journal article" date="2014" name="Int. J. Syst. Evol. Microbiol.">
        <title>Complete genome sequence of Corynebacterium casei LMG S-19264T (=DSM 44701T), isolated from a smear-ripened cheese.</title>
        <authorList>
            <consortium name="US DOE Joint Genome Institute (JGI-PGF)"/>
            <person name="Walter F."/>
            <person name="Albersmeier A."/>
            <person name="Kalinowski J."/>
            <person name="Ruckert C."/>
        </authorList>
    </citation>
    <scope>NUCLEOTIDE SEQUENCE</scope>
    <source>
        <strain evidence="8">KCTC 32422</strain>
    </source>
</reference>
<evidence type="ECO:0000256" key="3">
    <source>
        <dbReference type="ARBA" id="ARBA00022801"/>
    </source>
</evidence>
<dbReference type="InterPro" id="IPR036866">
    <property type="entry name" value="RibonucZ/Hydroxyglut_hydro"/>
</dbReference>
<comment type="caution">
    <text evidence="8">The sequence shown here is derived from an EMBL/GenBank/DDBJ whole genome shotgun (WGS) entry which is preliminary data.</text>
</comment>
<dbReference type="Gene3D" id="3.40.50.10710">
    <property type="entry name" value="Metallo-hydrolase/oxidoreductase"/>
    <property type="match status" value="1"/>
</dbReference>
<dbReference type="PANTHER" id="PTHR43694:SF1">
    <property type="entry name" value="RIBONUCLEASE J"/>
    <property type="match status" value="1"/>
</dbReference>
<keyword evidence="5" id="KW-0269">Exonuclease</keyword>
<dbReference type="InterPro" id="IPR055132">
    <property type="entry name" value="RNase_J_b_CASP"/>
</dbReference>
<dbReference type="GO" id="GO:0046872">
    <property type="term" value="F:metal ion binding"/>
    <property type="evidence" value="ECO:0007669"/>
    <property type="project" value="UniProtKB-KW"/>
</dbReference>
<accession>A0A918VEP8</accession>
<dbReference type="Proteomes" id="UP000634139">
    <property type="component" value="Unassembled WGS sequence"/>
</dbReference>
<dbReference type="Pfam" id="PF07521">
    <property type="entry name" value="RMMBL"/>
    <property type="match status" value="1"/>
</dbReference>
<dbReference type="CDD" id="cd07714">
    <property type="entry name" value="RNaseJ_MBL-fold"/>
    <property type="match status" value="1"/>
</dbReference>
<dbReference type="InterPro" id="IPR042173">
    <property type="entry name" value="RNase_J_2"/>
</dbReference>
<dbReference type="InterPro" id="IPR011108">
    <property type="entry name" value="RMMBL"/>
</dbReference>
<dbReference type="InterPro" id="IPR001279">
    <property type="entry name" value="Metallo-B-lactamas"/>
</dbReference>
<dbReference type="GO" id="GO:0004527">
    <property type="term" value="F:exonuclease activity"/>
    <property type="evidence" value="ECO:0007669"/>
    <property type="project" value="UniProtKB-KW"/>
</dbReference>
<evidence type="ECO:0000313" key="9">
    <source>
        <dbReference type="Proteomes" id="UP000634139"/>
    </source>
</evidence>
<evidence type="ECO:0000256" key="6">
    <source>
        <dbReference type="ARBA" id="ARBA00022884"/>
    </source>
</evidence>
<organism evidence="8 9">
    <name type="scientific">Novosphingobium arvoryzae</name>
    <dbReference type="NCBI Taxonomy" id="1256514"/>
    <lineage>
        <taxon>Bacteria</taxon>
        <taxon>Pseudomonadati</taxon>
        <taxon>Pseudomonadota</taxon>
        <taxon>Alphaproteobacteria</taxon>
        <taxon>Sphingomonadales</taxon>
        <taxon>Sphingomonadaceae</taxon>
        <taxon>Novosphingobium</taxon>
    </lineage>
</organism>
<dbReference type="Gene3D" id="3.10.20.580">
    <property type="match status" value="1"/>
</dbReference>
<evidence type="ECO:0000256" key="5">
    <source>
        <dbReference type="ARBA" id="ARBA00022839"/>
    </source>
</evidence>
<dbReference type="Pfam" id="PF00753">
    <property type="entry name" value="Lactamase_B"/>
    <property type="match status" value="1"/>
</dbReference>
<sequence length="544" mass="58534">MKPGNELLFCALGGSGEIGMNVNLYGCEGKWLMVDLGMTFGANEYPGTELVFADLDFIEERAKDLIGIVLTHAHEDHIGAVPYFAADLGVPLYATPFTAKLVNEKLEEAGIAKEVELNVIDHLDAFQLGPFGIRYVPLAHSIAEGNALLIETPYGRVFHTGDWKLDDEPLVGVPATAAELTEIGNQGVLALVCDSTNVFNPKASGSEGGVRDALMAEVAKHHGKRVLVTTFASNVARLQTLGEVARASNRKLCVAGRSLDRIIRTAQSCGYLGDLPDVIDFDSAMNLPRGEVLIVATGGQGEPRAALSRIAEDNHPISLESGDVVLFSSRQIPGNEIAIGRIQNRLAARGVKLVTDRESGIHVSGHPGRPELEALYSWIRPEILVPVHGEVRHMMEQGRFGKACGIKQAVNQRNGDLVRLAPGKPGKFSEVRAGRLVLDGDIITPADGEAIVMRRRLAQNGLVIVVLDGKGRPQVEGVGLPLDEDYDEFVAEAKQDVSAALAKLKGGARHDREAITEAARLAARRAATRWCGKKPQVRVILPEV</sequence>
<keyword evidence="3 8" id="KW-0378">Hydrolase</keyword>
<dbReference type="RefSeq" id="WP_189539995.1">
    <property type="nucleotide sequence ID" value="NZ_BMZD01000003.1"/>
</dbReference>
<keyword evidence="1" id="KW-0540">Nuclease</keyword>
<dbReference type="Gene3D" id="3.60.15.10">
    <property type="entry name" value="Ribonuclease Z/Hydroxyacylglutathione hydrolase-like"/>
    <property type="match status" value="1"/>
</dbReference>
<reference evidence="8" key="2">
    <citation type="submission" date="2020-09" db="EMBL/GenBank/DDBJ databases">
        <authorList>
            <person name="Sun Q."/>
            <person name="Kim S."/>
        </authorList>
    </citation>
    <scope>NUCLEOTIDE SEQUENCE</scope>
    <source>
        <strain evidence="8">KCTC 32422</strain>
    </source>
</reference>
<gene>
    <name evidence="8" type="ORF">GCM10011617_14490</name>
</gene>
<dbReference type="InterPro" id="IPR041636">
    <property type="entry name" value="RNase_J_C"/>
</dbReference>
<feature type="domain" description="Metallo-beta-lactamase" evidence="7">
    <location>
        <begin position="19"/>
        <end position="222"/>
    </location>
</feature>
<dbReference type="PANTHER" id="PTHR43694">
    <property type="entry name" value="RIBONUCLEASE J"/>
    <property type="match status" value="1"/>
</dbReference>
<name>A0A918VEP8_9SPHN</name>
<evidence type="ECO:0000256" key="1">
    <source>
        <dbReference type="ARBA" id="ARBA00022722"/>
    </source>
</evidence>
<evidence type="ECO:0000256" key="4">
    <source>
        <dbReference type="ARBA" id="ARBA00022833"/>
    </source>
</evidence>
<keyword evidence="2" id="KW-0479">Metal-binding</keyword>
<dbReference type="EMBL" id="BMZD01000003">
    <property type="protein sequence ID" value="GGZ95454.1"/>
    <property type="molecule type" value="Genomic_DNA"/>
</dbReference>
<dbReference type="SMART" id="SM00849">
    <property type="entry name" value="Lactamase_B"/>
    <property type="match status" value="1"/>
</dbReference>
<evidence type="ECO:0000256" key="2">
    <source>
        <dbReference type="ARBA" id="ARBA00022723"/>
    </source>
</evidence>